<organism evidence="2 3">
    <name type="scientific">Molossus molossus</name>
    <name type="common">Pallas' mastiff bat</name>
    <name type="synonym">Vespertilio molossus</name>
    <dbReference type="NCBI Taxonomy" id="27622"/>
    <lineage>
        <taxon>Eukaryota</taxon>
        <taxon>Metazoa</taxon>
        <taxon>Chordata</taxon>
        <taxon>Craniata</taxon>
        <taxon>Vertebrata</taxon>
        <taxon>Euteleostomi</taxon>
        <taxon>Mammalia</taxon>
        <taxon>Eutheria</taxon>
        <taxon>Laurasiatheria</taxon>
        <taxon>Chiroptera</taxon>
        <taxon>Yangochiroptera</taxon>
        <taxon>Molossidae</taxon>
        <taxon>Molossus</taxon>
    </lineage>
</organism>
<feature type="region of interest" description="Disordered" evidence="1">
    <location>
        <begin position="101"/>
        <end position="130"/>
    </location>
</feature>
<sequence length="130" mass="14556">MITHSPQAGGVYEGFGNYYNHLLCGVETDPVSLCFRALKAGEARRSRFQHKRLYTIVRAEEKKPHCWPKLTSFFLNNSTCVLALGKRRKKGGNITVCSEEGSWKQDPESAFQPSSQLPGPPGSYLRRLPA</sequence>
<gene>
    <name evidence="2" type="ORF">HJG59_008586</name>
</gene>
<evidence type="ECO:0000313" key="3">
    <source>
        <dbReference type="Proteomes" id="UP000550707"/>
    </source>
</evidence>
<comment type="caution">
    <text evidence="2">The sequence shown here is derived from an EMBL/GenBank/DDBJ whole genome shotgun (WGS) entry which is preliminary data.</text>
</comment>
<dbReference type="InParanoid" id="A0A7J8F976"/>
<reference evidence="2 3" key="1">
    <citation type="journal article" date="2020" name="Nature">
        <title>Six reference-quality genomes reveal evolution of bat adaptations.</title>
        <authorList>
            <person name="Jebb D."/>
            <person name="Huang Z."/>
            <person name="Pippel M."/>
            <person name="Hughes G.M."/>
            <person name="Lavrichenko K."/>
            <person name="Devanna P."/>
            <person name="Winkler S."/>
            <person name="Jermiin L.S."/>
            <person name="Skirmuntt E.C."/>
            <person name="Katzourakis A."/>
            <person name="Burkitt-Gray L."/>
            <person name="Ray D.A."/>
            <person name="Sullivan K.A.M."/>
            <person name="Roscito J.G."/>
            <person name="Kirilenko B.M."/>
            <person name="Davalos L.M."/>
            <person name="Corthals A.P."/>
            <person name="Power M.L."/>
            <person name="Jones G."/>
            <person name="Ransome R.D."/>
            <person name="Dechmann D.K.N."/>
            <person name="Locatelli A.G."/>
            <person name="Puechmaille S.J."/>
            <person name="Fedrigo O."/>
            <person name="Jarvis E.D."/>
            <person name="Hiller M."/>
            <person name="Vernes S.C."/>
            <person name="Myers E.W."/>
            <person name="Teeling E.C."/>
        </authorList>
    </citation>
    <scope>NUCLEOTIDE SEQUENCE [LARGE SCALE GENOMIC DNA]</scope>
    <source>
        <strain evidence="2">MMolMol1</strain>
        <tissue evidence="2">Muscle</tissue>
    </source>
</reference>
<evidence type="ECO:0000256" key="1">
    <source>
        <dbReference type="SAM" id="MobiDB-lite"/>
    </source>
</evidence>
<dbReference type="Proteomes" id="UP000550707">
    <property type="component" value="Unassembled WGS sequence"/>
</dbReference>
<keyword evidence="3" id="KW-1185">Reference proteome</keyword>
<protein>
    <submittedName>
        <fullName evidence="2">Uncharacterized protein</fullName>
    </submittedName>
</protein>
<evidence type="ECO:0000313" key="2">
    <source>
        <dbReference type="EMBL" id="KAF6444288.1"/>
    </source>
</evidence>
<accession>A0A7J8F976</accession>
<proteinExistence type="predicted"/>
<dbReference type="AlphaFoldDB" id="A0A7J8F976"/>
<dbReference type="EMBL" id="JACASF010000012">
    <property type="protein sequence ID" value="KAF6444288.1"/>
    <property type="molecule type" value="Genomic_DNA"/>
</dbReference>
<name>A0A7J8F976_MOLMO</name>